<dbReference type="GO" id="GO:0016020">
    <property type="term" value="C:membrane"/>
    <property type="evidence" value="ECO:0007669"/>
    <property type="project" value="UniProtKB-SubCell"/>
</dbReference>
<organism evidence="9 10">
    <name type="scientific">Momordica charantia</name>
    <name type="common">Bitter gourd</name>
    <name type="synonym">Balsam pear</name>
    <dbReference type="NCBI Taxonomy" id="3673"/>
    <lineage>
        <taxon>Eukaryota</taxon>
        <taxon>Viridiplantae</taxon>
        <taxon>Streptophyta</taxon>
        <taxon>Embryophyta</taxon>
        <taxon>Tracheophyta</taxon>
        <taxon>Spermatophyta</taxon>
        <taxon>Magnoliopsida</taxon>
        <taxon>eudicotyledons</taxon>
        <taxon>Gunneridae</taxon>
        <taxon>Pentapetalae</taxon>
        <taxon>rosids</taxon>
        <taxon>fabids</taxon>
        <taxon>Cucurbitales</taxon>
        <taxon>Cucurbitaceae</taxon>
        <taxon>Momordiceae</taxon>
        <taxon>Momordica</taxon>
    </lineage>
</organism>
<evidence type="ECO:0000313" key="10">
    <source>
        <dbReference type="RefSeq" id="XP_022133496.1"/>
    </source>
</evidence>
<keyword evidence="4 6" id="KW-1133">Transmembrane helix</keyword>
<feature type="transmembrane region" description="Helical" evidence="6">
    <location>
        <begin position="136"/>
        <end position="156"/>
    </location>
</feature>
<keyword evidence="9" id="KW-1185">Reference proteome</keyword>
<feature type="transmembrane region" description="Helical" evidence="6">
    <location>
        <begin position="75"/>
        <end position="94"/>
    </location>
</feature>
<dbReference type="AlphaFoldDB" id="A0A6J1BV98"/>
<dbReference type="InterPro" id="IPR030184">
    <property type="entry name" value="WAT1-related"/>
</dbReference>
<evidence type="ECO:0000256" key="6">
    <source>
        <dbReference type="RuleBase" id="RU363077"/>
    </source>
</evidence>
<name>A0A6J1BV98_MOMCH</name>
<feature type="transmembrane region" description="Helical" evidence="6">
    <location>
        <begin position="46"/>
        <end position="63"/>
    </location>
</feature>
<feature type="transmembrane region" description="Helical" evidence="6">
    <location>
        <begin position="250"/>
        <end position="269"/>
    </location>
</feature>
<dbReference type="Pfam" id="PF00892">
    <property type="entry name" value="EamA"/>
    <property type="match status" value="2"/>
</dbReference>
<protein>
    <recommendedName>
        <fullName evidence="6">WAT1-related protein</fullName>
    </recommendedName>
</protein>
<comment type="similarity">
    <text evidence="2 6">Belongs to the drug/metabolite transporter (DMT) superfamily. Plant drug/metabolite exporter (P-DME) (TC 2.A.7.4) family.</text>
</comment>
<feature type="transmembrane region" description="Helical" evidence="6">
    <location>
        <begin position="14"/>
        <end position="34"/>
    </location>
</feature>
<evidence type="ECO:0000256" key="1">
    <source>
        <dbReference type="ARBA" id="ARBA00004141"/>
    </source>
</evidence>
<evidence type="ECO:0000256" key="3">
    <source>
        <dbReference type="ARBA" id="ARBA00022692"/>
    </source>
</evidence>
<dbReference type="OrthoDB" id="1728340at2759"/>
<evidence type="ECO:0000313" key="9">
    <source>
        <dbReference type="Proteomes" id="UP000504603"/>
    </source>
</evidence>
<proteinExistence type="inferred from homology"/>
<dbReference type="GO" id="GO:0022857">
    <property type="term" value="F:transmembrane transporter activity"/>
    <property type="evidence" value="ECO:0007669"/>
    <property type="project" value="InterPro"/>
</dbReference>
<dbReference type="InterPro" id="IPR000620">
    <property type="entry name" value="EamA_dom"/>
</dbReference>
<dbReference type="Proteomes" id="UP000504603">
    <property type="component" value="Unplaced"/>
</dbReference>
<evidence type="ECO:0000256" key="7">
    <source>
        <dbReference type="SAM" id="MobiDB-lite"/>
    </source>
</evidence>
<evidence type="ECO:0000256" key="4">
    <source>
        <dbReference type="ARBA" id="ARBA00022989"/>
    </source>
</evidence>
<evidence type="ECO:0000256" key="5">
    <source>
        <dbReference type="ARBA" id="ARBA00023136"/>
    </source>
</evidence>
<feature type="region of interest" description="Disordered" evidence="7">
    <location>
        <begin position="345"/>
        <end position="378"/>
    </location>
</feature>
<feature type="domain" description="EamA" evidence="8">
    <location>
        <begin position="14"/>
        <end position="154"/>
    </location>
</feature>
<gene>
    <name evidence="10" type="primary">LOC111006062</name>
</gene>
<keyword evidence="5 6" id="KW-0472">Membrane</keyword>
<dbReference type="KEGG" id="mcha:111006062"/>
<dbReference type="InterPro" id="IPR037185">
    <property type="entry name" value="EmrE-like"/>
</dbReference>
<dbReference type="GeneID" id="111006062"/>
<feature type="transmembrane region" description="Helical" evidence="6">
    <location>
        <begin position="186"/>
        <end position="205"/>
    </location>
</feature>
<evidence type="ECO:0000256" key="2">
    <source>
        <dbReference type="ARBA" id="ARBA00007635"/>
    </source>
</evidence>
<feature type="transmembrane region" description="Helical" evidence="6">
    <location>
        <begin position="217"/>
        <end position="238"/>
    </location>
</feature>
<dbReference type="RefSeq" id="XP_022133496.1">
    <property type="nucleotide sequence ID" value="XM_022277804.1"/>
</dbReference>
<evidence type="ECO:0000259" key="8">
    <source>
        <dbReference type="Pfam" id="PF00892"/>
    </source>
</evidence>
<dbReference type="PANTHER" id="PTHR31218">
    <property type="entry name" value="WAT1-RELATED PROTEIN"/>
    <property type="match status" value="1"/>
</dbReference>
<keyword evidence="3 6" id="KW-0812">Transmembrane</keyword>
<dbReference type="SUPFAM" id="SSF103481">
    <property type="entry name" value="Multidrug resistance efflux transporter EmrE"/>
    <property type="match status" value="2"/>
</dbReference>
<sequence length="378" mass="40781">MEQADRIFKQAKPYLGAIALRFASAGMSIISKAALNQGMNQLVTIVYRYSIGAIVVAPFALVLDRKIRPKMTLSIFAKILILGLLEPVIAQSLIYSGTKYTTATFATAMCNILPAFAFLMAWICRMEKVNIRRIRSQAKILGTLVTVGGAMMMTLLKGPMLNLPWTKENNPHSYSSLANKQEPVKAAVVITISSICSSAFTILLAHTIRTYPAELTLTTFICLAGAVESTILALAFEWNNPAAWALHADSILLAALYGGIISSGIAYYLQGVVVKLKGPVFVTAFNPLSMVIVAVISSFIFAETLRLGRVIGAAVIIIGLYLVLWGKSKDQLPLKLGTDNLPTSISHQNSTTTNHHLKPSSDHAQLKATAPTTTVSNA</sequence>
<feature type="compositionally biased region" description="Polar residues" evidence="7">
    <location>
        <begin position="345"/>
        <end position="354"/>
    </location>
</feature>
<comment type="subcellular location">
    <subcellularLocation>
        <location evidence="1 6">Membrane</location>
        <topology evidence="1 6">Multi-pass membrane protein</topology>
    </subcellularLocation>
</comment>
<feature type="transmembrane region" description="Helical" evidence="6">
    <location>
        <begin position="307"/>
        <end position="325"/>
    </location>
</feature>
<reference evidence="10" key="1">
    <citation type="submission" date="2025-08" db="UniProtKB">
        <authorList>
            <consortium name="RefSeq"/>
        </authorList>
    </citation>
    <scope>IDENTIFICATION</scope>
    <source>
        <strain evidence="10">OHB3-1</strain>
    </source>
</reference>
<feature type="transmembrane region" description="Helical" evidence="6">
    <location>
        <begin position="281"/>
        <end position="301"/>
    </location>
</feature>
<feature type="transmembrane region" description="Helical" evidence="6">
    <location>
        <begin position="100"/>
        <end position="124"/>
    </location>
</feature>
<feature type="domain" description="EamA" evidence="8">
    <location>
        <begin position="186"/>
        <end position="324"/>
    </location>
</feature>
<accession>A0A6J1BV98</accession>